<sequence length="37" mass="4283">MTVSRVMREPYTRPVLPRSSSATSGFFFWGMMDEPVE</sequence>
<dbReference type="Proteomes" id="UP000095746">
    <property type="component" value="Unassembled WGS sequence"/>
</dbReference>
<evidence type="ECO:0000313" key="2">
    <source>
        <dbReference type="Proteomes" id="UP000095746"/>
    </source>
</evidence>
<dbReference type="AlphaFoldDB" id="A0A174DP01"/>
<gene>
    <name evidence="1" type="ORF">ERS852411_01262</name>
</gene>
<organism evidence="1 2">
    <name type="scientific">Flavonifractor plautii</name>
    <name type="common">Fusobacterium plautii</name>
    <dbReference type="NCBI Taxonomy" id="292800"/>
    <lineage>
        <taxon>Bacteria</taxon>
        <taxon>Bacillati</taxon>
        <taxon>Bacillota</taxon>
        <taxon>Clostridia</taxon>
        <taxon>Eubacteriales</taxon>
        <taxon>Oscillospiraceae</taxon>
        <taxon>Flavonifractor</taxon>
    </lineage>
</organism>
<evidence type="ECO:0000313" key="1">
    <source>
        <dbReference type="EMBL" id="CUO27352.1"/>
    </source>
</evidence>
<reference evidence="1 2" key="1">
    <citation type="submission" date="2015-09" db="EMBL/GenBank/DDBJ databases">
        <authorList>
            <consortium name="Pathogen Informatics"/>
        </authorList>
    </citation>
    <scope>NUCLEOTIDE SEQUENCE [LARGE SCALE GENOMIC DNA]</scope>
    <source>
        <strain evidence="1 2">2789STDY5608854</strain>
    </source>
</reference>
<accession>A0A174DP01</accession>
<dbReference type="EMBL" id="CYZT01000065">
    <property type="protein sequence ID" value="CUO27352.1"/>
    <property type="molecule type" value="Genomic_DNA"/>
</dbReference>
<name>A0A174DP01_FLAPL</name>
<protein>
    <submittedName>
        <fullName evidence="1">Uncharacterized protein</fullName>
    </submittedName>
</protein>
<proteinExistence type="predicted"/>